<dbReference type="Proteomes" id="UP000322000">
    <property type="component" value="Chromosome 7"/>
</dbReference>
<name>A0A7E5VQ17_TRINI</name>
<dbReference type="KEGG" id="tnl:113495722"/>
<evidence type="ECO:0000313" key="5">
    <source>
        <dbReference type="RefSeq" id="XP_026730423.1"/>
    </source>
</evidence>
<dbReference type="InterPro" id="IPR051853">
    <property type="entry name" value="SH2-Ras-GEF_adapter"/>
</dbReference>
<dbReference type="PANTHER" id="PTHR14247:SF8">
    <property type="entry name" value="RAS-GEF DOMAIN-CONTAINING PROTEIN"/>
    <property type="match status" value="1"/>
</dbReference>
<dbReference type="Pfam" id="PF00017">
    <property type="entry name" value="SH2"/>
    <property type="match status" value="1"/>
</dbReference>
<dbReference type="SMART" id="SM00252">
    <property type="entry name" value="SH2"/>
    <property type="match status" value="1"/>
</dbReference>
<dbReference type="PROSITE" id="PS50001">
    <property type="entry name" value="SH2"/>
    <property type="match status" value="1"/>
</dbReference>
<feature type="compositionally biased region" description="Low complexity" evidence="2">
    <location>
        <begin position="291"/>
        <end position="306"/>
    </location>
</feature>
<keyword evidence="1" id="KW-0727">SH2 domain</keyword>
<evidence type="ECO:0000259" key="3">
    <source>
        <dbReference type="PROSITE" id="PS50001"/>
    </source>
</evidence>
<evidence type="ECO:0000313" key="4">
    <source>
        <dbReference type="Proteomes" id="UP000322000"/>
    </source>
</evidence>
<dbReference type="PANTHER" id="PTHR14247">
    <property type="entry name" value="BREAST CANCER ANTI-ESTROGEN RESISTANCE PROTEIN 3 HOMOLOG-LIKE PROTEIN"/>
    <property type="match status" value="1"/>
</dbReference>
<proteinExistence type="predicted"/>
<dbReference type="InterPro" id="IPR036860">
    <property type="entry name" value="SH2_dom_sf"/>
</dbReference>
<feature type="region of interest" description="Disordered" evidence="2">
    <location>
        <begin position="290"/>
        <end position="319"/>
    </location>
</feature>
<dbReference type="Gene3D" id="1.10.840.10">
    <property type="entry name" value="Ras guanine-nucleotide exchange factors catalytic domain"/>
    <property type="match status" value="1"/>
</dbReference>
<dbReference type="Pfam" id="PF00617">
    <property type="entry name" value="RasGEF"/>
    <property type="match status" value="1"/>
</dbReference>
<dbReference type="InterPro" id="IPR036964">
    <property type="entry name" value="RASGEF_cat_dom_sf"/>
</dbReference>
<dbReference type="InterPro" id="IPR023578">
    <property type="entry name" value="Ras_GEF_dom_sf"/>
</dbReference>
<protein>
    <submittedName>
        <fullName evidence="5">SH2 domain-containing protein 3C isoform X1</fullName>
    </submittedName>
</protein>
<dbReference type="InterPro" id="IPR001895">
    <property type="entry name" value="RASGEF_cat_dom"/>
</dbReference>
<dbReference type="GO" id="GO:0007264">
    <property type="term" value="P:small GTPase-mediated signal transduction"/>
    <property type="evidence" value="ECO:0007669"/>
    <property type="project" value="InterPro"/>
</dbReference>
<organism evidence="4 5">
    <name type="scientific">Trichoplusia ni</name>
    <name type="common">Cabbage looper</name>
    <dbReference type="NCBI Taxonomy" id="7111"/>
    <lineage>
        <taxon>Eukaryota</taxon>
        <taxon>Metazoa</taxon>
        <taxon>Ecdysozoa</taxon>
        <taxon>Arthropoda</taxon>
        <taxon>Hexapoda</taxon>
        <taxon>Insecta</taxon>
        <taxon>Pterygota</taxon>
        <taxon>Neoptera</taxon>
        <taxon>Endopterygota</taxon>
        <taxon>Lepidoptera</taxon>
        <taxon>Glossata</taxon>
        <taxon>Ditrysia</taxon>
        <taxon>Noctuoidea</taxon>
        <taxon>Noctuidae</taxon>
        <taxon>Plusiinae</taxon>
        <taxon>Trichoplusia</taxon>
    </lineage>
</organism>
<gene>
    <name evidence="5" type="primary">LOC113495722</name>
</gene>
<dbReference type="FunCoup" id="A0A7E5VQ17">
    <property type="interactions" value="1"/>
</dbReference>
<dbReference type="SUPFAM" id="SSF55550">
    <property type="entry name" value="SH2 domain"/>
    <property type="match status" value="1"/>
</dbReference>
<accession>A0A7E5VQ17</accession>
<dbReference type="GeneID" id="113495722"/>
<dbReference type="Gene3D" id="3.30.505.10">
    <property type="entry name" value="SH2 domain"/>
    <property type="match status" value="1"/>
</dbReference>
<reference evidence="5" key="1">
    <citation type="submission" date="2025-08" db="UniProtKB">
        <authorList>
            <consortium name="RefSeq"/>
        </authorList>
    </citation>
    <scope>IDENTIFICATION</scope>
</reference>
<feature type="domain" description="SH2" evidence="3">
    <location>
        <begin position="28"/>
        <end position="157"/>
    </location>
</feature>
<dbReference type="SUPFAM" id="SSF48366">
    <property type="entry name" value="Ras GEF"/>
    <property type="match status" value="1"/>
</dbReference>
<dbReference type="AlphaFoldDB" id="A0A7E5VQ17"/>
<evidence type="ECO:0000256" key="2">
    <source>
        <dbReference type="SAM" id="MobiDB-lite"/>
    </source>
</evidence>
<feature type="region of interest" description="Disordered" evidence="2">
    <location>
        <begin position="255"/>
        <end position="275"/>
    </location>
</feature>
<keyword evidence="4" id="KW-1185">Reference proteome</keyword>
<dbReference type="InterPro" id="IPR000980">
    <property type="entry name" value="SH2"/>
</dbReference>
<dbReference type="RefSeq" id="XP_026730423.1">
    <property type="nucleotide sequence ID" value="XM_026874622.1"/>
</dbReference>
<evidence type="ECO:0000256" key="1">
    <source>
        <dbReference type="PROSITE-ProRule" id="PRU00191"/>
    </source>
</evidence>
<sequence>MDPSSMSSSGLLEWEFSLPSDQIISHGWYHGALSRTAAETLLQQDREFLVRDSSSQPDNYVLSCRSNGQHLHFVIQRASLQCVLAIALRVSVTTNRIAIVIKYVFFQIVVHPDTVYERHQYQFEDEAYDTVADLITSYVGSGKPISAASGARIQYPANRVTPLTNYIQNDDISSVVSPVTDGSYGNPYSLYSHFAAKPGMQLRLPFKKQRSHSLTPIDMGQHVTHGKSASADGVIQSQTSKLGKSFCSDSYNNSNTWDANLPTSPPAKPARYDGPKAEERRLELQRLYQVSGSDSGNGSGDSTQSSAHSDPNKSRMESDYNLVTPTIKQQFDYELTEAKLLQTENIDYVVESRINLENFQSQIIPMGLTKPLESETLHTIKLLLRTSGPRILSNHMTKVDLYFMFDNAIQIEGLDKTASGLELLFLPQGRPLRLDVIERIETFRLLIAVTILTCQTDRQRADTINDWILLAVETKTALGNLYGFSAIMFGLCMPQVECLDNAWNILRRVYTDNAFMFEAKLRPCFKSMNEGTNPLPPNTTTPNILPAVLCFHLFGNILLNKYLWLGFLKYMVISPNFYFPINIHRSHYLSFHLHTDGEGGGLLQPDDTFSFSLMNSLEFDFNATAAHLDAARHFPNQIDMFKRNARTVVQEMSSLGPVLDPTLLELFRTEFHINFLWGERGALTTPNQRFARLTDILTAMANKLANQPPDADDIV</sequence>
<dbReference type="InParanoid" id="A0A7E5VQ17"/>
<dbReference type="GO" id="GO:0005085">
    <property type="term" value="F:guanyl-nucleotide exchange factor activity"/>
    <property type="evidence" value="ECO:0007669"/>
    <property type="project" value="InterPro"/>
</dbReference>